<accession>A0A4R5CFK1</accession>
<dbReference type="RefSeq" id="WP_131888940.1">
    <property type="nucleotide sequence ID" value="NZ_SMKU01000003.1"/>
</dbReference>
<evidence type="ECO:0000313" key="2">
    <source>
        <dbReference type="Proteomes" id="UP000294513"/>
    </source>
</evidence>
<keyword evidence="2" id="KW-1185">Reference proteome</keyword>
<sequence length="71" mass="8371">MYTWREVRDALDELPTQAKALTDDLKYTDGTTRVWVSRVSEDLVTVEKWYEPIWFDATSDSTPDEIMELIK</sequence>
<organism evidence="1 2">
    <name type="scientific">Actinomadura rubrisoli</name>
    <dbReference type="NCBI Taxonomy" id="2530368"/>
    <lineage>
        <taxon>Bacteria</taxon>
        <taxon>Bacillati</taxon>
        <taxon>Actinomycetota</taxon>
        <taxon>Actinomycetes</taxon>
        <taxon>Streptosporangiales</taxon>
        <taxon>Thermomonosporaceae</taxon>
        <taxon>Actinomadura</taxon>
    </lineage>
</organism>
<dbReference type="OrthoDB" id="5195641at2"/>
<dbReference type="Proteomes" id="UP000294513">
    <property type="component" value="Unassembled WGS sequence"/>
</dbReference>
<gene>
    <name evidence="1" type="ORF">E1298_01725</name>
</gene>
<reference evidence="1 2" key="1">
    <citation type="submission" date="2019-03" db="EMBL/GenBank/DDBJ databases">
        <title>Draft genome sequences of novel Actinobacteria.</title>
        <authorList>
            <person name="Sahin N."/>
            <person name="Ay H."/>
            <person name="Saygin H."/>
        </authorList>
    </citation>
    <scope>NUCLEOTIDE SEQUENCE [LARGE SCALE GENOMIC DNA]</scope>
    <source>
        <strain evidence="1 2">H3C3</strain>
    </source>
</reference>
<proteinExistence type="predicted"/>
<name>A0A4R5CFK1_9ACTN</name>
<comment type="caution">
    <text evidence="1">The sequence shown here is derived from an EMBL/GenBank/DDBJ whole genome shotgun (WGS) entry which is preliminary data.</text>
</comment>
<evidence type="ECO:0000313" key="1">
    <source>
        <dbReference type="EMBL" id="TDD97180.1"/>
    </source>
</evidence>
<protein>
    <submittedName>
        <fullName evidence="1">Uncharacterized protein</fullName>
    </submittedName>
</protein>
<dbReference type="AlphaFoldDB" id="A0A4R5CFK1"/>
<dbReference type="EMBL" id="SMKU01000003">
    <property type="protein sequence ID" value="TDD97180.1"/>
    <property type="molecule type" value="Genomic_DNA"/>
</dbReference>